<sequence>MTEETRVVGEYVVRPAEPADVEGARTLMLDTFYRVLGHGYVPRWHADVIDIEGTYFRTPGHALFVAVRGDRVVGTASVRADGPKSPPHPAWIAERYPSGPTAQIFRTYVDPEHRRQGLATELVRSACSFIASVPGYESIYLHTNPAIDGAEPFWRAIAKEVHDARRDPGHGSTVHFEIPVAGIR</sequence>
<organism evidence="3 4">
    <name type="scientific">Actinopolyspora alba</name>
    <dbReference type="NCBI Taxonomy" id="673379"/>
    <lineage>
        <taxon>Bacteria</taxon>
        <taxon>Bacillati</taxon>
        <taxon>Actinomycetota</taxon>
        <taxon>Actinomycetes</taxon>
        <taxon>Actinopolysporales</taxon>
        <taxon>Actinopolysporaceae</taxon>
        <taxon>Actinopolyspora</taxon>
        <taxon>Actinopolyspora alba group</taxon>
    </lineage>
</organism>
<dbReference type="PROSITE" id="PS51186">
    <property type="entry name" value="GNAT"/>
    <property type="match status" value="1"/>
</dbReference>
<dbReference type="InterPro" id="IPR016181">
    <property type="entry name" value="Acyl_CoA_acyltransferase"/>
</dbReference>
<evidence type="ECO:0000313" key="3">
    <source>
        <dbReference type="EMBL" id="SFD71588.1"/>
    </source>
</evidence>
<dbReference type="GO" id="GO:0008080">
    <property type="term" value="F:N-acetyltransferase activity"/>
    <property type="evidence" value="ECO:0007669"/>
    <property type="project" value="InterPro"/>
</dbReference>
<protein>
    <submittedName>
        <fullName evidence="3">Acetyltransferase (GNAT) family protein</fullName>
    </submittedName>
</protein>
<proteinExistence type="predicted"/>
<gene>
    <name evidence="3" type="ORF">SAMN04487819_102271</name>
</gene>
<keyword evidence="4" id="KW-1185">Reference proteome</keyword>
<accession>A0A1I1UPM2</accession>
<feature type="domain" description="N-acetyltransferase" evidence="2">
    <location>
        <begin position="11"/>
        <end position="181"/>
    </location>
</feature>
<dbReference type="CDD" id="cd04301">
    <property type="entry name" value="NAT_SF"/>
    <property type="match status" value="1"/>
</dbReference>
<dbReference type="Pfam" id="PF00583">
    <property type="entry name" value="Acetyltransf_1"/>
    <property type="match status" value="1"/>
</dbReference>
<dbReference type="RefSeq" id="WP_217641339.1">
    <property type="nucleotide sequence ID" value="NZ_FOMZ01000002.1"/>
</dbReference>
<dbReference type="PANTHER" id="PTHR13947">
    <property type="entry name" value="GNAT FAMILY N-ACETYLTRANSFERASE"/>
    <property type="match status" value="1"/>
</dbReference>
<dbReference type="InterPro" id="IPR050769">
    <property type="entry name" value="NAT_camello-type"/>
</dbReference>
<dbReference type="Gene3D" id="3.40.630.30">
    <property type="match status" value="1"/>
</dbReference>
<evidence type="ECO:0000256" key="1">
    <source>
        <dbReference type="ARBA" id="ARBA00022679"/>
    </source>
</evidence>
<dbReference type="SUPFAM" id="SSF55729">
    <property type="entry name" value="Acyl-CoA N-acyltransferases (Nat)"/>
    <property type="match status" value="1"/>
</dbReference>
<dbReference type="InterPro" id="IPR000182">
    <property type="entry name" value="GNAT_dom"/>
</dbReference>
<keyword evidence="1 3" id="KW-0808">Transferase</keyword>
<evidence type="ECO:0000313" key="4">
    <source>
        <dbReference type="Proteomes" id="UP000198716"/>
    </source>
</evidence>
<dbReference type="AlphaFoldDB" id="A0A1I1UPM2"/>
<name>A0A1I1UPM2_9ACTN</name>
<dbReference type="EMBL" id="FOMZ01000002">
    <property type="protein sequence ID" value="SFD71588.1"/>
    <property type="molecule type" value="Genomic_DNA"/>
</dbReference>
<evidence type="ECO:0000259" key="2">
    <source>
        <dbReference type="PROSITE" id="PS51186"/>
    </source>
</evidence>
<reference evidence="4" key="1">
    <citation type="submission" date="2016-10" db="EMBL/GenBank/DDBJ databases">
        <authorList>
            <person name="Varghese N."/>
            <person name="Submissions S."/>
        </authorList>
    </citation>
    <scope>NUCLEOTIDE SEQUENCE [LARGE SCALE GENOMIC DNA]</scope>
    <source>
        <strain evidence="4">DSM 45004</strain>
    </source>
</reference>
<dbReference type="PANTHER" id="PTHR13947:SF37">
    <property type="entry name" value="LD18367P"/>
    <property type="match status" value="1"/>
</dbReference>
<dbReference type="Proteomes" id="UP000198716">
    <property type="component" value="Unassembled WGS sequence"/>
</dbReference>